<feature type="domain" description="HTH tetR-type" evidence="3">
    <location>
        <begin position="4"/>
        <end position="64"/>
    </location>
</feature>
<sequence length="183" mass="19552">MAGVSARDRILAAALTIVATDGVGAVSNRRIAAQAKVSLGSITYHFPTQSDLLQEALLGYASKETVRMQELAEQYRDTTIDLAHAAQITARIAQDFSFTEVQFATFELYLHAGRDRSLRGAAGECFAAYDKLTVSILEALGVPNAEQLAPTLVATITGLQLRRLATGSKDDDISAALIALLAR</sequence>
<dbReference type="EMBL" id="VLNY01000004">
    <property type="protein sequence ID" value="KAA0022993.1"/>
    <property type="molecule type" value="Genomic_DNA"/>
</dbReference>
<dbReference type="InterPro" id="IPR009057">
    <property type="entry name" value="Homeodomain-like_sf"/>
</dbReference>
<dbReference type="Proteomes" id="UP000322244">
    <property type="component" value="Unassembled WGS sequence"/>
</dbReference>
<dbReference type="RefSeq" id="WP_149430252.1">
    <property type="nucleotide sequence ID" value="NZ_VLNY01000004.1"/>
</dbReference>
<proteinExistence type="predicted"/>
<evidence type="ECO:0000313" key="4">
    <source>
        <dbReference type="EMBL" id="KAA0022993.1"/>
    </source>
</evidence>
<dbReference type="Pfam" id="PF17940">
    <property type="entry name" value="TetR_C_31"/>
    <property type="match status" value="1"/>
</dbReference>
<keyword evidence="1 2" id="KW-0238">DNA-binding</keyword>
<evidence type="ECO:0000259" key="3">
    <source>
        <dbReference type="PROSITE" id="PS50977"/>
    </source>
</evidence>
<organism evidence="4 5">
    <name type="scientific">Antrihabitans cavernicola</name>
    <dbReference type="NCBI Taxonomy" id="2495913"/>
    <lineage>
        <taxon>Bacteria</taxon>
        <taxon>Bacillati</taxon>
        <taxon>Actinomycetota</taxon>
        <taxon>Actinomycetes</taxon>
        <taxon>Mycobacteriales</taxon>
        <taxon>Nocardiaceae</taxon>
        <taxon>Antrihabitans</taxon>
    </lineage>
</organism>
<dbReference type="SUPFAM" id="SSF48498">
    <property type="entry name" value="Tetracyclin repressor-like, C-terminal domain"/>
    <property type="match status" value="1"/>
</dbReference>
<dbReference type="PROSITE" id="PS50977">
    <property type="entry name" value="HTH_TETR_2"/>
    <property type="match status" value="1"/>
</dbReference>
<dbReference type="InterPro" id="IPR041583">
    <property type="entry name" value="TetR_C_31"/>
</dbReference>
<reference evidence="4 5" key="1">
    <citation type="submission" date="2019-07" db="EMBL/GenBank/DDBJ databases">
        <title>Rhodococcus cavernicolus sp. nov., isolated from a cave.</title>
        <authorList>
            <person name="Lee S.D."/>
        </authorList>
    </citation>
    <scope>NUCLEOTIDE SEQUENCE [LARGE SCALE GENOMIC DNA]</scope>
    <source>
        <strain evidence="4 5">C1-24</strain>
    </source>
</reference>
<comment type="caution">
    <text evidence="4">The sequence shown here is derived from an EMBL/GenBank/DDBJ whole genome shotgun (WGS) entry which is preliminary data.</text>
</comment>
<dbReference type="AlphaFoldDB" id="A0A5A7SEE0"/>
<accession>A0A5A7SEE0</accession>
<protein>
    <submittedName>
        <fullName evidence="4">TetR family transcriptional regulator</fullName>
    </submittedName>
</protein>
<name>A0A5A7SEE0_9NOCA</name>
<keyword evidence="5" id="KW-1185">Reference proteome</keyword>
<gene>
    <name evidence="4" type="ORF">FOY51_10860</name>
</gene>
<dbReference type="GO" id="GO:0003677">
    <property type="term" value="F:DNA binding"/>
    <property type="evidence" value="ECO:0007669"/>
    <property type="project" value="UniProtKB-UniRule"/>
</dbReference>
<dbReference type="InterPro" id="IPR036271">
    <property type="entry name" value="Tet_transcr_reg_TetR-rel_C_sf"/>
</dbReference>
<evidence type="ECO:0000313" key="5">
    <source>
        <dbReference type="Proteomes" id="UP000322244"/>
    </source>
</evidence>
<feature type="DNA-binding region" description="H-T-H motif" evidence="2">
    <location>
        <begin position="27"/>
        <end position="46"/>
    </location>
</feature>
<dbReference type="SUPFAM" id="SSF46689">
    <property type="entry name" value="Homeodomain-like"/>
    <property type="match status" value="1"/>
</dbReference>
<evidence type="ECO:0000256" key="1">
    <source>
        <dbReference type="ARBA" id="ARBA00023125"/>
    </source>
</evidence>
<dbReference type="OrthoDB" id="6929199at2"/>
<evidence type="ECO:0000256" key="2">
    <source>
        <dbReference type="PROSITE-ProRule" id="PRU00335"/>
    </source>
</evidence>
<dbReference type="PRINTS" id="PR00455">
    <property type="entry name" value="HTHTETR"/>
</dbReference>
<dbReference type="InterPro" id="IPR001647">
    <property type="entry name" value="HTH_TetR"/>
</dbReference>
<dbReference type="Gene3D" id="1.10.357.10">
    <property type="entry name" value="Tetracycline Repressor, domain 2"/>
    <property type="match status" value="1"/>
</dbReference>
<dbReference type="Pfam" id="PF00440">
    <property type="entry name" value="TetR_N"/>
    <property type="match status" value="1"/>
</dbReference>